<reference evidence="4" key="1">
    <citation type="journal article" date="2020" name="Stud. Mycol.">
        <title>101 Dothideomycetes genomes: a test case for predicting lifestyles and emergence of pathogens.</title>
        <authorList>
            <person name="Haridas S."/>
            <person name="Albert R."/>
            <person name="Binder M."/>
            <person name="Bloem J."/>
            <person name="Labutti K."/>
            <person name="Salamov A."/>
            <person name="Andreopoulos B."/>
            <person name="Baker S."/>
            <person name="Barry K."/>
            <person name="Bills G."/>
            <person name="Bluhm B."/>
            <person name="Cannon C."/>
            <person name="Castanera R."/>
            <person name="Culley D."/>
            <person name="Daum C."/>
            <person name="Ezra D."/>
            <person name="Gonzalez J."/>
            <person name="Henrissat B."/>
            <person name="Kuo A."/>
            <person name="Liang C."/>
            <person name="Lipzen A."/>
            <person name="Lutzoni F."/>
            <person name="Magnuson J."/>
            <person name="Mondo S."/>
            <person name="Nolan M."/>
            <person name="Ohm R."/>
            <person name="Pangilinan J."/>
            <person name="Park H.-J."/>
            <person name="Ramirez L."/>
            <person name="Alfaro M."/>
            <person name="Sun H."/>
            <person name="Tritt A."/>
            <person name="Yoshinaga Y."/>
            <person name="Zwiers L.-H."/>
            <person name="Turgeon B."/>
            <person name="Goodwin S."/>
            <person name="Spatafora J."/>
            <person name="Crous P."/>
            <person name="Grigoriev I."/>
        </authorList>
    </citation>
    <scope>NUCLEOTIDE SEQUENCE</scope>
    <source>
        <strain evidence="4">CBS 116005</strain>
    </source>
</reference>
<dbReference type="SFLD" id="SFLDG00358">
    <property type="entry name" value="Main_(cytGST)"/>
    <property type="match status" value="1"/>
</dbReference>
<dbReference type="InterPro" id="IPR004046">
    <property type="entry name" value="GST_C"/>
</dbReference>
<organism evidence="4 5">
    <name type="scientific">Teratosphaeria nubilosa</name>
    <dbReference type="NCBI Taxonomy" id="161662"/>
    <lineage>
        <taxon>Eukaryota</taxon>
        <taxon>Fungi</taxon>
        <taxon>Dikarya</taxon>
        <taxon>Ascomycota</taxon>
        <taxon>Pezizomycotina</taxon>
        <taxon>Dothideomycetes</taxon>
        <taxon>Dothideomycetidae</taxon>
        <taxon>Mycosphaerellales</taxon>
        <taxon>Teratosphaeriaceae</taxon>
        <taxon>Teratosphaeria</taxon>
    </lineage>
</organism>
<dbReference type="EMBL" id="ML995822">
    <property type="protein sequence ID" value="KAF2770896.1"/>
    <property type="molecule type" value="Genomic_DNA"/>
</dbReference>
<dbReference type="InterPro" id="IPR004045">
    <property type="entry name" value="Glutathione_S-Trfase_N"/>
</dbReference>
<dbReference type="SUPFAM" id="SSF52833">
    <property type="entry name" value="Thioredoxin-like"/>
    <property type="match status" value="1"/>
</dbReference>
<evidence type="ECO:0000259" key="3">
    <source>
        <dbReference type="PROSITE" id="PS50405"/>
    </source>
</evidence>
<gene>
    <name evidence="4" type="ORF">EJ03DRAFT_325978</name>
</gene>
<dbReference type="CDD" id="cd03046">
    <property type="entry name" value="GST_N_GTT1_like"/>
    <property type="match status" value="1"/>
</dbReference>
<dbReference type="SUPFAM" id="SSF47616">
    <property type="entry name" value="GST C-terminal domain-like"/>
    <property type="match status" value="1"/>
</dbReference>
<dbReference type="Pfam" id="PF02798">
    <property type="entry name" value="GST_N"/>
    <property type="match status" value="1"/>
</dbReference>
<evidence type="ECO:0000313" key="5">
    <source>
        <dbReference type="Proteomes" id="UP000799436"/>
    </source>
</evidence>
<dbReference type="Gene3D" id="1.20.1050.10">
    <property type="match status" value="1"/>
</dbReference>
<proteinExistence type="inferred from homology"/>
<evidence type="ECO:0008006" key="6">
    <source>
        <dbReference type="Google" id="ProtNLM"/>
    </source>
</evidence>
<dbReference type="OrthoDB" id="2098326at2759"/>
<comment type="similarity">
    <text evidence="1">Belongs to the GST superfamily.</text>
</comment>
<dbReference type="InterPro" id="IPR036249">
    <property type="entry name" value="Thioredoxin-like_sf"/>
</dbReference>
<feature type="domain" description="GST C-terminal" evidence="3">
    <location>
        <begin position="123"/>
        <end position="256"/>
    </location>
</feature>
<dbReference type="InterPro" id="IPR040079">
    <property type="entry name" value="Glutathione_S-Trfase"/>
</dbReference>
<dbReference type="PANTHER" id="PTHR44051:SF9">
    <property type="entry name" value="GLUTATHIONE S-TRANSFERASE 1"/>
    <property type="match status" value="1"/>
</dbReference>
<evidence type="ECO:0000313" key="4">
    <source>
        <dbReference type="EMBL" id="KAF2770896.1"/>
    </source>
</evidence>
<dbReference type="Proteomes" id="UP000799436">
    <property type="component" value="Unassembled WGS sequence"/>
</dbReference>
<evidence type="ECO:0000259" key="2">
    <source>
        <dbReference type="PROSITE" id="PS50404"/>
    </source>
</evidence>
<dbReference type="Pfam" id="PF14497">
    <property type="entry name" value="GST_C_3"/>
    <property type="match status" value="1"/>
</dbReference>
<dbReference type="SFLD" id="SFLDS00019">
    <property type="entry name" value="Glutathione_Transferase_(cytos"/>
    <property type="match status" value="1"/>
</dbReference>
<dbReference type="Gene3D" id="3.40.30.10">
    <property type="entry name" value="Glutaredoxin"/>
    <property type="match status" value="1"/>
</dbReference>
<sequence length="258" mass="29187">MATAQQAKITLHWLNASRSQRMIWLLNECKDVEYDVKVYKRGSDMLAPATLKQIHPLGKSPTISIEVPNMPKPLVLAESGAISEYLTDYFAQHLVPKRYQEGKDGHVGGETETWLRYRYFMHYAEGSLMTLMLMGLLTDSLKEGPQVPFLVKPLTRAIAGRIEAQFLNANFKTHFAFLNEQLATSPSNGQYLCGPELTAADIMMSYPVTAARSRKKIDKALYPKLYEYAERLESHPGYKQSIKKIEQITGEPFKPVPS</sequence>
<feature type="domain" description="GST N-terminal" evidence="2">
    <location>
        <begin position="7"/>
        <end position="94"/>
    </location>
</feature>
<keyword evidence="5" id="KW-1185">Reference proteome</keyword>
<dbReference type="PROSITE" id="PS50405">
    <property type="entry name" value="GST_CTER"/>
    <property type="match status" value="1"/>
</dbReference>
<protein>
    <recommendedName>
        <fullName evidence="6">Glutathione S-transferase</fullName>
    </recommendedName>
</protein>
<accession>A0A6G1LDG8</accession>
<dbReference type="AlphaFoldDB" id="A0A6G1LDG8"/>
<dbReference type="InterPro" id="IPR036282">
    <property type="entry name" value="Glutathione-S-Trfase_C_sf"/>
</dbReference>
<dbReference type="CDD" id="cd03189">
    <property type="entry name" value="GST_C_GTT1_like"/>
    <property type="match status" value="1"/>
</dbReference>
<name>A0A6G1LDG8_9PEZI</name>
<dbReference type="InterPro" id="IPR010987">
    <property type="entry name" value="Glutathione-S-Trfase_C-like"/>
</dbReference>
<evidence type="ECO:0000256" key="1">
    <source>
        <dbReference type="ARBA" id="ARBA00007409"/>
    </source>
</evidence>
<dbReference type="PANTHER" id="PTHR44051">
    <property type="entry name" value="GLUTATHIONE S-TRANSFERASE-RELATED"/>
    <property type="match status" value="1"/>
</dbReference>
<dbReference type="PROSITE" id="PS50404">
    <property type="entry name" value="GST_NTER"/>
    <property type="match status" value="1"/>
</dbReference>